<evidence type="ECO:0000313" key="4">
    <source>
        <dbReference type="Proteomes" id="UP000077202"/>
    </source>
</evidence>
<comment type="caution">
    <text evidence="3">The sequence shown here is derived from an EMBL/GenBank/DDBJ whole genome shotgun (WGS) entry which is preliminary data.</text>
</comment>
<feature type="transmembrane region" description="Helical" evidence="2">
    <location>
        <begin position="127"/>
        <end position="146"/>
    </location>
</feature>
<dbReference type="AlphaFoldDB" id="A0A176W0B5"/>
<dbReference type="PANTHER" id="PTHR33878:SF1">
    <property type="entry name" value="OS08G0559000 PROTEIN"/>
    <property type="match status" value="1"/>
</dbReference>
<evidence type="ECO:0000313" key="3">
    <source>
        <dbReference type="EMBL" id="OAE25912.1"/>
    </source>
</evidence>
<evidence type="ECO:0000256" key="2">
    <source>
        <dbReference type="SAM" id="Phobius"/>
    </source>
</evidence>
<gene>
    <name evidence="3" type="ORF">AXG93_949s1020</name>
</gene>
<proteinExistence type="predicted"/>
<dbReference type="Proteomes" id="UP000077202">
    <property type="component" value="Unassembled WGS sequence"/>
</dbReference>
<keyword evidence="2" id="KW-1133">Transmembrane helix</keyword>
<name>A0A176W0B5_MARPO</name>
<dbReference type="PANTHER" id="PTHR33878">
    <property type="entry name" value="OS08G0559000 PROTEIN"/>
    <property type="match status" value="1"/>
</dbReference>
<feature type="region of interest" description="Disordered" evidence="1">
    <location>
        <begin position="82"/>
        <end position="126"/>
    </location>
</feature>
<dbReference type="InterPro" id="IPR045284">
    <property type="entry name" value="At2g27730-like"/>
</dbReference>
<reference evidence="3" key="1">
    <citation type="submission" date="2016-03" db="EMBL/GenBank/DDBJ databases">
        <title>Mechanisms controlling the formation of the plant cell surface in tip-growing cells are functionally conserved among land plants.</title>
        <authorList>
            <person name="Honkanen S."/>
            <person name="Jones V.A."/>
            <person name="Morieri G."/>
            <person name="Champion C."/>
            <person name="Hetherington A.J."/>
            <person name="Kelly S."/>
            <person name="Saint-Marcoux D."/>
            <person name="Proust H."/>
            <person name="Prescott H."/>
            <person name="Dolan L."/>
        </authorList>
    </citation>
    <scope>NUCLEOTIDE SEQUENCE [LARGE SCALE GENOMIC DNA]</scope>
    <source>
        <tissue evidence="3">Whole gametophyte</tissue>
    </source>
</reference>
<keyword evidence="2" id="KW-0472">Membrane</keyword>
<keyword evidence="4" id="KW-1185">Reference proteome</keyword>
<dbReference type="EMBL" id="LVLJ01002273">
    <property type="protein sequence ID" value="OAE25912.1"/>
    <property type="molecule type" value="Genomic_DNA"/>
</dbReference>
<accession>A0A176W0B5</accession>
<feature type="compositionally biased region" description="Basic and acidic residues" evidence="1">
    <location>
        <begin position="82"/>
        <end position="94"/>
    </location>
</feature>
<keyword evidence="2" id="KW-0812">Transmembrane</keyword>
<evidence type="ECO:0000256" key="1">
    <source>
        <dbReference type="SAM" id="MobiDB-lite"/>
    </source>
</evidence>
<sequence length="157" mass="17289">MAMRVMARRFVAQVESSSLRSSMRQTRFRSDKNILSEEEKAAENIYIRSPPCVPCRYYRQLISSEASVFSLVFCALDPSDAAHAERKEQEQAEKHARKGLTDATPPPVSPVTPAKAETPAATQEGSYRNTAVVAGVIAAAAAYWLLSGSSKKEEKEH</sequence>
<organism evidence="3 4">
    <name type="scientific">Marchantia polymorpha subsp. ruderalis</name>
    <dbReference type="NCBI Taxonomy" id="1480154"/>
    <lineage>
        <taxon>Eukaryota</taxon>
        <taxon>Viridiplantae</taxon>
        <taxon>Streptophyta</taxon>
        <taxon>Embryophyta</taxon>
        <taxon>Marchantiophyta</taxon>
        <taxon>Marchantiopsida</taxon>
        <taxon>Marchantiidae</taxon>
        <taxon>Marchantiales</taxon>
        <taxon>Marchantiaceae</taxon>
        <taxon>Marchantia</taxon>
    </lineage>
</organism>
<protein>
    <submittedName>
        <fullName evidence="3">Uncharacterized protein</fullName>
    </submittedName>
</protein>